<dbReference type="Proteomes" id="UP000048984">
    <property type="component" value="Unassembled WGS sequence"/>
</dbReference>
<evidence type="ECO:0008006" key="5">
    <source>
        <dbReference type="Google" id="ProtNLM"/>
    </source>
</evidence>
<reference evidence="3 4" key="2">
    <citation type="submission" date="2015-10" db="EMBL/GenBank/DDBJ databases">
        <title>Draft Genome Sequence of Prosthecomicrobium hirschii ATCC 27832.</title>
        <authorList>
            <person name="Daniel J."/>
            <person name="Givan S.A."/>
            <person name="Brun Y.V."/>
            <person name="Brown P.J."/>
        </authorList>
    </citation>
    <scope>NUCLEOTIDE SEQUENCE [LARGE SCALE GENOMIC DNA]</scope>
    <source>
        <strain evidence="3 4">16</strain>
    </source>
</reference>
<dbReference type="RefSeq" id="WP_054359736.1">
    <property type="nucleotide sequence ID" value="NZ_LJYW01000001.1"/>
</dbReference>
<organism evidence="3 4">
    <name type="scientific">Prosthecodimorpha hirschii</name>
    <dbReference type="NCBI Taxonomy" id="665126"/>
    <lineage>
        <taxon>Bacteria</taxon>
        <taxon>Pseudomonadati</taxon>
        <taxon>Pseudomonadota</taxon>
        <taxon>Alphaproteobacteria</taxon>
        <taxon>Hyphomicrobiales</taxon>
        <taxon>Ancalomicrobiaceae</taxon>
        <taxon>Prosthecodimorpha</taxon>
    </lineage>
</organism>
<evidence type="ECO:0000313" key="4">
    <source>
        <dbReference type="Proteomes" id="UP000048984"/>
    </source>
</evidence>
<evidence type="ECO:0000256" key="1">
    <source>
        <dbReference type="SAM" id="MobiDB-lite"/>
    </source>
</evidence>
<reference evidence="3 4" key="1">
    <citation type="submission" date="2015-09" db="EMBL/GenBank/DDBJ databases">
        <authorList>
            <person name="Jackson K.R."/>
            <person name="Lunt B.L."/>
            <person name="Fisher J.N.B."/>
            <person name="Gardner A.V."/>
            <person name="Bailey M.E."/>
            <person name="Deus L.M."/>
            <person name="Earl A.S."/>
            <person name="Gibby P.D."/>
            <person name="Hartmann K.A."/>
            <person name="Liu J.E."/>
            <person name="Manci A.M."/>
            <person name="Nielsen D.A."/>
            <person name="Solomon M.B."/>
            <person name="Breakwell D.P."/>
            <person name="Burnett S.H."/>
            <person name="Grose J.H."/>
        </authorList>
    </citation>
    <scope>NUCLEOTIDE SEQUENCE [LARGE SCALE GENOMIC DNA]</scope>
    <source>
        <strain evidence="3 4">16</strain>
    </source>
</reference>
<dbReference type="EMBL" id="LJYW01000001">
    <property type="protein sequence ID" value="KPL53572.1"/>
    <property type="molecule type" value="Genomic_DNA"/>
</dbReference>
<feature type="region of interest" description="Disordered" evidence="1">
    <location>
        <begin position="29"/>
        <end position="50"/>
    </location>
</feature>
<name>A0A0P6W583_9HYPH</name>
<protein>
    <recommendedName>
        <fullName evidence="5">Ig-like domain-containing protein</fullName>
    </recommendedName>
</protein>
<dbReference type="AlphaFoldDB" id="A0A0P6W583"/>
<sequence>MHSKTGLAAMALAAAVALSAMAAAPSEALAKKGGSGSGSGGSGGGSSSGDVRYTCRATGAPDISMQARWEVKKGRKRFRVEFEAATGGAYTVGQIMTVAVGPVETALDVGSAALEVIGADLVFELGFDSKAQSGGDNLAFPPNFPTITAATDVTVKTGGTAVLGCTLR</sequence>
<evidence type="ECO:0000313" key="3">
    <source>
        <dbReference type="EMBL" id="KPL53572.1"/>
    </source>
</evidence>
<feature type="chain" id="PRO_5006132108" description="Ig-like domain-containing protein" evidence="2">
    <location>
        <begin position="23"/>
        <end position="168"/>
    </location>
</feature>
<gene>
    <name evidence="3" type="ORF">ABB55_16255</name>
</gene>
<keyword evidence="2" id="KW-0732">Signal</keyword>
<feature type="compositionally biased region" description="Gly residues" evidence="1">
    <location>
        <begin position="33"/>
        <end position="47"/>
    </location>
</feature>
<comment type="caution">
    <text evidence="3">The sequence shown here is derived from an EMBL/GenBank/DDBJ whole genome shotgun (WGS) entry which is preliminary data.</text>
</comment>
<keyword evidence="4" id="KW-1185">Reference proteome</keyword>
<feature type="signal peptide" evidence="2">
    <location>
        <begin position="1"/>
        <end position="22"/>
    </location>
</feature>
<evidence type="ECO:0000256" key="2">
    <source>
        <dbReference type="SAM" id="SignalP"/>
    </source>
</evidence>
<proteinExistence type="predicted"/>
<accession>A0A0P6W583</accession>